<protein>
    <submittedName>
        <fullName evidence="1">Uncharacterized protein</fullName>
    </submittedName>
</protein>
<proteinExistence type="predicted"/>
<sequence>MEHEHGCGRSLKDVSHFREAYSPKKPKVKYCLTTNKLSILKHILLVRGLLSSAWFDLVSADFSEIDPAGLKKWNLEDSNTHRLKLS</sequence>
<dbReference type="Proteomes" id="UP000499080">
    <property type="component" value="Unassembled WGS sequence"/>
</dbReference>
<organism evidence="1 2">
    <name type="scientific">Araneus ventricosus</name>
    <name type="common">Orbweaver spider</name>
    <name type="synonym">Epeira ventricosa</name>
    <dbReference type="NCBI Taxonomy" id="182803"/>
    <lineage>
        <taxon>Eukaryota</taxon>
        <taxon>Metazoa</taxon>
        <taxon>Ecdysozoa</taxon>
        <taxon>Arthropoda</taxon>
        <taxon>Chelicerata</taxon>
        <taxon>Arachnida</taxon>
        <taxon>Araneae</taxon>
        <taxon>Araneomorphae</taxon>
        <taxon>Entelegynae</taxon>
        <taxon>Araneoidea</taxon>
        <taxon>Araneidae</taxon>
        <taxon>Araneus</taxon>
    </lineage>
</organism>
<name>A0A4Y2UQS3_ARAVE</name>
<comment type="caution">
    <text evidence="1">The sequence shown here is derived from an EMBL/GenBank/DDBJ whole genome shotgun (WGS) entry which is preliminary data.</text>
</comment>
<evidence type="ECO:0000313" key="2">
    <source>
        <dbReference type="Proteomes" id="UP000499080"/>
    </source>
</evidence>
<reference evidence="1 2" key="1">
    <citation type="journal article" date="2019" name="Sci. Rep.">
        <title>Orb-weaving spider Araneus ventricosus genome elucidates the spidroin gene catalogue.</title>
        <authorList>
            <person name="Kono N."/>
            <person name="Nakamura H."/>
            <person name="Ohtoshi R."/>
            <person name="Moran D.A.P."/>
            <person name="Shinohara A."/>
            <person name="Yoshida Y."/>
            <person name="Fujiwara M."/>
            <person name="Mori M."/>
            <person name="Tomita M."/>
            <person name="Arakawa K."/>
        </authorList>
    </citation>
    <scope>NUCLEOTIDE SEQUENCE [LARGE SCALE GENOMIC DNA]</scope>
</reference>
<accession>A0A4Y2UQS3</accession>
<evidence type="ECO:0000313" key="1">
    <source>
        <dbReference type="EMBL" id="GBO13907.1"/>
    </source>
</evidence>
<dbReference type="AlphaFoldDB" id="A0A4Y2UQS3"/>
<dbReference type="EMBL" id="BGPR01038128">
    <property type="protein sequence ID" value="GBO13907.1"/>
    <property type="molecule type" value="Genomic_DNA"/>
</dbReference>
<gene>
    <name evidence="1" type="ORF">AVEN_186782_1</name>
</gene>
<keyword evidence="2" id="KW-1185">Reference proteome</keyword>